<reference evidence="1" key="1">
    <citation type="submission" date="2013-04" db="EMBL/GenBank/DDBJ databases">
        <title>Comparative Genomics of Relapsing Fever Spirochetes.</title>
        <authorList>
            <person name="Schwan T.G."/>
            <person name="Raffel S.J."/>
            <person name="Porcella S.F."/>
            <person name="Martens C.A."/>
            <person name="Bruno D.P."/>
            <person name="Ricklefs S.M."/>
            <person name="Barbian K.B."/>
        </authorList>
    </citation>
    <scope>NUCLEOTIDE SEQUENCE</scope>
    <source>
        <strain evidence="1">Co53</strain>
        <plasmid evidence="1">unnamed</plasmid>
    </source>
</reference>
<protein>
    <submittedName>
        <fullName evidence="1">Uncharacterized protein</fullName>
    </submittedName>
</protein>
<name>W5T312_9SPIR</name>
<evidence type="ECO:0000313" key="1">
    <source>
        <dbReference type="EMBL" id="AHH11706.1"/>
    </source>
</evidence>
<accession>W5T312</accession>
<proteinExistence type="predicted"/>
<dbReference type="AlphaFoldDB" id="W5T312"/>
<organism evidence="1">
    <name type="scientific">Borrelia coriaceae ATCC 43381</name>
    <dbReference type="NCBI Taxonomy" id="1408429"/>
    <lineage>
        <taxon>Bacteria</taxon>
        <taxon>Pseudomonadati</taxon>
        <taxon>Spirochaetota</taxon>
        <taxon>Spirochaetia</taxon>
        <taxon>Spirochaetales</taxon>
        <taxon>Borreliaceae</taxon>
        <taxon>Borrelia</taxon>
    </lineage>
</organism>
<geneLocation type="plasmid" evidence="1">
    <name>unnamed</name>
</geneLocation>
<dbReference type="EMBL" id="CP005766">
    <property type="protein sequence ID" value="AHH11706.1"/>
    <property type="molecule type" value="Genomic_DNA"/>
</dbReference>
<gene>
    <name evidence="1" type="ORF">BCO_0900130</name>
</gene>
<dbReference type="HOGENOM" id="CLU_3372416_0_0_12"/>
<keyword evidence="1" id="KW-0614">Plasmid</keyword>
<sequence length="34" mass="4019">MFLTGDSSNNLEVPIKILIRDVDLHKFYKKIIKE</sequence>